<dbReference type="NCBIfam" id="TIGR00350">
    <property type="entry name" value="lytR_cpsA_psr"/>
    <property type="match status" value="1"/>
</dbReference>
<evidence type="ECO:0000313" key="7">
    <source>
        <dbReference type="EMBL" id="MBM7585772.1"/>
    </source>
</evidence>
<keyword evidence="8" id="KW-1185">Reference proteome</keyword>
<proteinExistence type="inferred from homology"/>
<name>A0ABS2ND37_9BACI</name>
<dbReference type="PANTHER" id="PTHR33392:SF10">
    <property type="entry name" value="POLYISOPRENYL-TEICHOIC ACID--PEPTIDOGLYCAN TEICHOIC ACID TRANSFERASE TAGV"/>
    <property type="match status" value="1"/>
</dbReference>
<evidence type="ECO:0000256" key="1">
    <source>
        <dbReference type="ARBA" id="ARBA00006068"/>
    </source>
</evidence>
<dbReference type="RefSeq" id="WP_205172397.1">
    <property type="nucleotide sequence ID" value="NZ_JAFBDZ010000002.1"/>
</dbReference>
<organism evidence="7 8">
    <name type="scientific">Rossellomorea pakistanensis</name>
    <dbReference type="NCBI Taxonomy" id="992288"/>
    <lineage>
        <taxon>Bacteria</taxon>
        <taxon>Bacillati</taxon>
        <taxon>Bacillota</taxon>
        <taxon>Bacilli</taxon>
        <taxon>Bacillales</taxon>
        <taxon>Bacillaceae</taxon>
        <taxon>Rossellomorea</taxon>
    </lineage>
</organism>
<accession>A0ABS2ND37</accession>
<dbReference type="PANTHER" id="PTHR33392">
    <property type="entry name" value="POLYISOPRENYL-TEICHOIC ACID--PEPTIDOGLYCAN TEICHOIC ACID TRANSFERASE TAGU"/>
    <property type="match status" value="1"/>
</dbReference>
<evidence type="ECO:0000256" key="3">
    <source>
        <dbReference type="ARBA" id="ARBA00022968"/>
    </source>
</evidence>
<reference evidence="7 8" key="1">
    <citation type="submission" date="2021-01" db="EMBL/GenBank/DDBJ databases">
        <title>Genomic Encyclopedia of Type Strains, Phase IV (KMG-IV): sequencing the most valuable type-strain genomes for metagenomic binning, comparative biology and taxonomic classification.</title>
        <authorList>
            <person name="Goeker M."/>
        </authorList>
    </citation>
    <scope>NUCLEOTIDE SEQUENCE [LARGE SCALE GENOMIC DNA]</scope>
    <source>
        <strain evidence="7 8">DSM 24834</strain>
    </source>
</reference>
<comment type="caution">
    <text evidence="7">The sequence shown here is derived from an EMBL/GenBank/DDBJ whole genome shotgun (WGS) entry which is preliminary data.</text>
</comment>
<comment type="similarity">
    <text evidence="1">Belongs to the LytR/CpsA/Psr (LCP) family.</text>
</comment>
<protein>
    <submittedName>
        <fullName evidence="7">LCP family protein required for cell wall assembly</fullName>
    </submittedName>
</protein>
<evidence type="ECO:0000313" key="8">
    <source>
        <dbReference type="Proteomes" id="UP001646157"/>
    </source>
</evidence>
<keyword evidence="4 5" id="KW-1133">Transmembrane helix</keyword>
<keyword evidence="5" id="KW-0472">Membrane</keyword>
<evidence type="ECO:0000256" key="5">
    <source>
        <dbReference type="SAM" id="Phobius"/>
    </source>
</evidence>
<evidence type="ECO:0000259" key="6">
    <source>
        <dbReference type="Pfam" id="PF03816"/>
    </source>
</evidence>
<feature type="transmembrane region" description="Helical" evidence="5">
    <location>
        <begin position="21"/>
        <end position="41"/>
    </location>
</feature>
<dbReference type="InterPro" id="IPR050922">
    <property type="entry name" value="LytR/CpsA/Psr_CW_biosynth"/>
</dbReference>
<keyword evidence="2 5" id="KW-0812">Transmembrane</keyword>
<evidence type="ECO:0000256" key="2">
    <source>
        <dbReference type="ARBA" id="ARBA00022692"/>
    </source>
</evidence>
<dbReference type="InterPro" id="IPR004474">
    <property type="entry name" value="LytR_CpsA_psr"/>
</dbReference>
<dbReference type="Gene3D" id="3.40.630.190">
    <property type="entry name" value="LCP protein"/>
    <property type="match status" value="1"/>
</dbReference>
<dbReference type="EMBL" id="JAFBDZ010000002">
    <property type="protein sequence ID" value="MBM7585772.1"/>
    <property type="molecule type" value="Genomic_DNA"/>
</dbReference>
<evidence type="ECO:0000256" key="4">
    <source>
        <dbReference type="ARBA" id="ARBA00022989"/>
    </source>
</evidence>
<feature type="domain" description="Cell envelope-related transcriptional attenuator" evidence="6">
    <location>
        <begin position="91"/>
        <end position="241"/>
    </location>
</feature>
<dbReference type="Proteomes" id="UP001646157">
    <property type="component" value="Unassembled WGS sequence"/>
</dbReference>
<keyword evidence="3" id="KW-0735">Signal-anchor</keyword>
<sequence length="336" mass="37884">MNRQELKIKKRKSKRRIIKRILLSFLLIFTVAIGYFAYVFLETYQAASNSYDDIGREKSKLRDEAVTILKDPVSVLIMGVEDYSSGGANGRSDTLMVATFNPKDATMNLVSIPRDTRVPMPDTGALEKINHSFAYGGKEETIETVENFLDIPIDYYVTINFEAFKDIVDVLGGITVEVPFDFTQNSDDRIAEELVFTEGPMKLNGREALAYARMRLQDPRGDIGRNERQKQVVQAVIDELASGKTLFKVDEIADVVGTNVETNLMVSDGLAFFRKYSSFDSSNIKSLTIEGAPEYIGGVSYFIPDEEELIILQEKLQKHLEHDSKSTMTESESEEY</sequence>
<gene>
    <name evidence="7" type="ORF">JOC86_002314</name>
</gene>
<dbReference type="Pfam" id="PF03816">
    <property type="entry name" value="LytR_cpsA_psr"/>
    <property type="match status" value="1"/>
</dbReference>